<dbReference type="KEGG" id="dzi:111290938"/>
<dbReference type="Pfam" id="PF00249">
    <property type="entry name" value="Myb_DNA-binding"/>
    <property type="match status" value="1"/>
</dbReference>
<feature type="region of interest" description="Disordered" evidence="6">
    <location>
        <begin position="197"/>
        <end position="220"/>
    </location>
</feature>
<dbReference type="Gene3D" id="1.10.10.60">
    <property type="entry name" value="Homeodomain-like"/>
    <property type="match status" value="1"/>
</dbReference>
<reference evidence="9" key="1">
    <citation type="submission" date="2025-08" db="UniProtKB">
        <authorList>
            <consortium name="RefSeq"/>
        </authorList>
    </citation>
    <scope>IDENTIFICATION</scope>
    <source>
        <tissue evidence="9">Fruit stalk</tissue>
    </source>
</reference>
<dbReference type="NCBIfam" id="TIGR01557">
    <property type="entry name" value="myb_SHAQKYF"/>
    <property type="match status" value="1"/>
</dbReference>
<dbReference type="GO" id="GO:0009739">
    <property type="term" value="P:response to gibberellin"/>
    <property type="evidence" value="ECO:0007669"/>
    <property type="project" value="TreeGrafter"/>
</dbReference>
<dbReference type="InterPro" id="IPR006447">
    <property type="entry name" value="Myb_dom_plants"/>
</dbReference>
<evidence type="ECO:0000256" key="2">
    <source>
        <dbReference type="ARBA" id="ARBA00023015"/>
    </source>
</evidence>
<gene>
    <name evidence="9" type="primary">LOC111290938</name>
</gene>
<organism evidence="8 9">
    <name type="scientific">Durio zibethinus</name>
    <name type="common">Durian</name>
    <dbReference type="NCBI Taxonomy" id="66656"/>
    <lineage>
        <taxon>Eukaryota</taxon>
        <taxon>Viridiplantae</taxon>
        <taxon>Streptophyta</taxon>
        <taxon>Embryophyta</taxon>
        <taxon>Tracheophyta</taxon>
        <taxon>Spermatophyta</taxon>
        <taxon>Magnoliopsida</taxon>
        <taxon>eudicotyledons</taxon>
        <taxon>Gunneridae</taxon>
        <taxon>Pentapetalae</taxon>
        <taxon>rosids</taxon>
        <taxon>malvids</taxon>
        <taxon>Malvales</taxon>
        <taxon>Malvaceae</taxon>
        <taxon>Helicteroideae</taxon>
        <taxon>Durio</taxon>
    </lineage>
</organism>
<evidence type="ECO:0000256" key="1">
    <source>
        <dbReference type="ARBA" id="ARBA00004123"/>
    </source>
</evidence>
<evidence type="ECO:0000259" key="7">
    <source>
        <dbReference type="PROSITE" id="PS51294"/>
    </source>
</evidence>
<dbReference type="PANTHER" id="PTHR44191">
    <property type="entry name" value="TRANSCRIPTION FACTOR KUA1"/>
    <property type="match status" value="1"/>
</dbReference>
<keyword evidence="4" id="KW-0804">Transcription</keyword>
<sequence length="268" mass="30384">MVKEPGRKCSPCGHNGQNSRTCNSKAGCVKLFGVNIAAMDQKQENFVKKSFSMGNLQSHAENNNGIVKDDGYLSDGQIHVSKKNKTVHERKKGKPWTEEEHRIFLAGLRELGKGDRRGISKNYVTTRNPTQVASHAQKYFPRQAGNDKKIRRPSLFDMAFQESESVISLNPSLTFEKEQQYIVSLFMYMTRARGFNQQNATPSGSPSGKTTARNSCQDNAPSHIVNRFPHLCLDERPVMSMAASHNFPTYYNRIQPMVRTYLQYNIFL</sequence>
<dbReference type="GO" id="GO:0005634">
    <property type="term" value="C:nucleus"/>
    <property type="evidence" value="ECO:0007669"/>
    <property type="project" value="UniProtKB-SubCell"/>
</dbReference>
<keyword evidence="5" id="KW-0539">Nucleus</keyword>
<dbReference type="InterPro" id="IPR017930">
    <property type="entry name" value="Myb_dom"/>
</dbReference>
<dbReference type="AlphaFoldDB" id="A0A6P5YDT7"/>
<dbReference type="RefSeq" id="XP_022738196.1">
    <property type="nucleotide sequence ID" value="XM_022882461.1"/>
</dbReference>
<protein>
    <submittedName>
        <fullName evidence="9">Probable transcription factor At5g61620</fullName>
    </submittedName>
</protein>
<dbReference type="PANTHER" id="PTHR44191:SF45">
    <property type="entry name" value="TRANSCRIPTION FACTOR MYB1R1-LIKE"/>
    <property type="match status" value="1"/>
</dbReference>
<dbReference type="GeneID" id="111290938"/>
<evidence type="ECO:0000256" key="5">
    <source>
        <dbReference type="ARBA" id="ARBA00023242"/>
    </source>
</evidence>
<dbReference type="GO" id="GO:0003677">
    <property type="term" value="F:DNA binding"/>
    <property type="evidence" value="ECO:0007669"/>
    <property type="project" value="UniProtKB-KW"/>
</dbReference>
<dbReference type="SMART" id="SM00717">
    <property type="entry name" value="SANT"/>
    <property type="match status" value="1"/>
</dbReference>
<dbReference type="InterPro" id="IPR009057">
    <property type="entry name" value="Homeodomain-like_sf"/>
</dbReference>
<dbReference type="CDD" id="cd00167">
    <property type="entry name" value="SANT"/>
    <property type="match status" value="1"/>
</dbReference>
<keyword evidence="8" id="KW-1185">Reference proteome</keyword>
<evidence type="ECO:0000313" key="8">
    <source>
        <dbReference type="Proteomes" id="UP000515121"/>
    </source>
</evidence>
<keyword evidence="2" id="KW-0805">Transcription regulation</keyword>
<dbReference type="PROSITE" id="PS51294">
    <property type="entry name" value="HTH_MYB"/>
    <property type="match status" value="1"/>
</dbReference>
<dbReference type="GO" id="GO:0009723">
    <property type="term" value="P:response to ethylene"/>
    <property type="evidence" value="ECO:0007669"/>
    <property type="project" value="TreeGrafter"/>
</dbReference>
<dbReference type="InterPro" id="IPR052245">
    <property type="entry name" value="Plant_Stress_Dev_TF"/>
</dbReference>
<accession>A0A6P5YDT7</accession>
<dbReference type="FunFam" id="1.10.10.60:FF:000009">
    <property type="entry name" value="transcription factor MYB1R1"/>
    <property type="match status" value="1"/>
</dbReference>
<evidence type="ECO:0000256" key="4">
    <source>
        <dbReference type="ARBA" id="ARBA00023163"/>
    </source>
</evidence>
<dbReference type="Proteomes" id="UP000515121">
    <property type="component" value="Unplaced"/>
</dbReference>
<dbReference type="InterPro" id="IPR001005">
    <property type="entry name" value="SANT/Myb"/>
</dbReference>
<dbReference type="OrthoDB" id="118550at2759"/>
<evidence type="ECO:0000256" key="6">
    <source>
        <dbReference type="SAM" id="MobiDB-lite"/>
    </source>
</evidence>
<evidence type="ECO:0000256" key="3">
    <source>
        <dbReference type="ARBA" id="ARBA00023125"/>
    </source>
</evidence>
<keyword evidence="3" id="KW-0238">DNA-binding</keyword>
<feature type="domain" description="HTH myb-type" evidence="7">
    <location>
        <begin position="88"/>
        <end position="144"/>
    </location>
</feature>
<comment type="subcellular location">
    <subcellularLocation>
        <location evidence="1">Nucleus</location>
    </subcellularLocation>
</comment>
<dbReference type="GO" id="GO:0006355">
    <property type="term" value="P:regulation of DNA-templated transcription"/>
    <property type="evidence" value="ECO:0007669"/>
    <property type="project" value="UniProtKB-ARBA"/>
</dbReference>
<proteinExistence type="predicted"/>
<evidence type="ECO:0000313" key="9">
    <source>
        <dbReference type="RefSeq" id="XP_022738196.1"/>
    </source>
</evidence>
<name>A0A6P5YDT7_DURZI</name>
<dbReference type="SUPFAM" id="SSF46689">
    <property type="entry name" value="Homeodomain-like"/>
    <property type="match status" value="1"/>
</dbReference>